<feature type="region of interest" description="Disordered" evidence="9">
    <location>
        <begin position="754"/>
        <end position="777"/>
    </location>
</feature>
<dbReference type="InterPro" id="IPR029058">
    <property type="entry name" value="AB_hydrolase_fold"/>
</dbReference>
<evidence type="ECO:0000259" key="10">
    <source>
        <dbReference type="Pfam" id="PF05057"/>
    </source>
</evidence>
<dbReference type="Pfam" id="PF05057">
    <property type="entry name" value="DUF676"/>
    <property type="match status" value="1"/>
</dbReference>
<keyword evidence="8" id="KW-0472">Membrane</keyword>
<feature type="compositionally biased region" description="Basic and acidic residues" evidence="9">
    <location>
        <begin position="1"/>
        <end position="21"/>
    </location>
</feature>
<comment type="similarity">
    <text evidence="4">Belongs to the putative lipase ROG1 family.</text>
</comment>
<keyword evidence="13" id="KW-1185">Reference proteome</keyword>
<dbReference type="RefSeq" id="XP_038746785.1">
    <property type="nucleotide sequence ID" value="XM_038887743.1"/>
</dbReference>
<evidence type="ECO:0000256" key="4">
    <source>
        <dbReference type="ARBA" id="ARBA00007920"/>
    </source>
</evidence>
<feature type="region of interest" description="Disordered" evidence="9">
    <location>
        <begin position="1"/>
        <end position="25"/>
    </location>
</feature>
<dbReference type="AlphaFoldDB" id="A0A9P6I6U5"/>
<evidence type="ECO:0000256" key="9">
    <source>
        <dbReference type="SAM" id="MobiDB-lite"/>
    </source>
</evidence>
<keyword evidence="5" id="KW-0677">Repeat</keyword>
<dbReference type="OrthoDB" id="5243026at2759"/>
<evidence type="ECO:0008006" key="14">
    <source>
        <dbReference type="Google" id="ProtNLM"/>
    </source>
</evidence>
<dbReference type="Proteomes" id="UP000781932">
    <property type="component" value="Unassembled WGS sequence"/>
</dbReference>
<dbReference type="GO" id="GO:0016020">
    <property type="term" value="C:membrane"/>
    <property type="evidence" value="ECO:0007669"/>
    <property type="project" value="UniProtKB-SubCell"/>
</dbReference>
<dbReference type="GeneID" id="62160817"/>
<evidence type="ECO:0000256" key="5">
    <source>
        <dbReference type="ARBA" id="ARBA00022737"/>
    </source>
</evidence>
<accession>A0A9P6I6U5</accession>
<dbReference type="InterPro" id="IPR052374">
    <property type="entry name" value="SERAC1"/>
</dbReference>
<dbReference type="EMBL" id="JAATWM020000014">
    <property type="protein sequence ID" value="KAF9877324.1"/>
    <property type="molecule type" value="Genomic_DNA"/>
</dbReference>
<proteinExistence type="inferred from homology"/>
<reference evidence="12" key="2">
    <citation type="submission" date="2020-11" db="EMBL/GenBank/DDBJ databases">
        <title>Whole genome sequencing of Colletotrichum sp.</title>
        <authorList>
            <person name="Li H."/>
        </authorList>
    </citation>
    <scope>NUCLEOTIDE SEQUENCE</scope>
    <source>
        <strain evidence="12">CkLH20</strain>
    </source>
</reference>
<comment type="caution">
    <text evidence="12">The sequence shown here is derived from an EMBL/GenBank/DDBJ whole genome shotgun (WGS) entry which is preliminary data.</text>
</comment>
<keyword evidence="7" id="KW-0496">Mitochondrion</keyword>
<evidence type="ECO:0000256" key="1">
    <source>
        <dbReference type="ARBA" id="ARBA00004173"/>
    </source>
</evidence>
<evidence type="ECO:0000256" key="2">
    <source>
        <dbReference type="ARBA" id="ARBA00004240"/>
    </source>
</evidence>
<dbReference type="SUPFAM" id="SSF53474">
    <property type="entry name" value="alpha/beta-Hydrolases"/>
    <property type="match status" value="1"/>
</dbReference>
<comment type="subcellular location">
    <subcellularLocation>
        <location evidence="2">Endoplasmic reticulum</location>
    </subcellularLocation>
    <subcellularLocation>
        <location evidence="3">Membrane</location>
    </subcellularLocation>
    <subcellularLocation>
        <location evidence="1">Mitochondrion</location>
    </subcellularLocation>
</comment>
<keyword evidence="6" id="KW-0256">Endoplasmic reticulum</keyword>
<evidence type="ECO:0000256" key="6">
    <source>
        <dbReference type="ARBA" id="ARBA00022824"/>
    </source>
</evidence>
<dbReference type="GO" id="GO:0005783">
    <property type="term" value="C:endoplasmic reticulum"/>
    <property type="evidence" value="ECO:0007669"/>
    <property type="project" value="UniProtKB-SubCell"/>
</dbReference>
<reference evidence="12" key="1">
    <citation type="submission" date="2020-03" db="EMBL/GenBank/DDBJ databases">
        <authorList>
            <person name="He L."/>
        </authorList>
    </citation>
    <scope>NUCLEOTIDE SEQUENCE</scope>
    <source>
        <strain evidence="12">CkLH20</strain>
    </source>
</reference>
<evidence type="ECO:0000256" key="3">
    <source>
        <dbReference type="ARBA" id="ARBA00004370"/>
    </source>
</evidence>
<evidence type="ECO:0000313" key="13">
    <source>
        <dbReference type="Proteomes" id="UP000781932"/>
    </source>
</evidence>
<protein>
    <recommendedName>
        <fullName evidence="14">DUF676 domain-containing protein</fullName>
    </recommendedName>
</protein>
<evidence type="ECO:0000313" key="12">
    <source>
        <dbReference type="EMBL" id="KAF9877324.1"/>
    </source>
</evidence>
<dbReference type="InterPro" id="IPR056884">
    <property type="entry name" value="NPHP3-like_N"/>
</dbReference>
<evidence type="ECO:0000259" key="11">
    <source>
        <dbReference type="Pfam" id="PF24883"/>
    </source>
</evidence>
<gene>
    <name evidence="12" type="ORF">CkaCkLH20_05024</name>
</gene>
<dbReference type="Gene3D" id="3.40.50.1820">
    <property type="entry name" value="alpha/beta hydrolase"/>
    <property type="match status" value="1"/>
</dbReference>
<evidence type="ECO:0000256" key="8">
    <source>
        <dbReference type="ARBA" id="ARBA00023136"/>
    </source>
</evidence>
<feature type="domain" description="Nephrocystin 3-like N-terminal" evidence="11">
    <location>
        <begin position="283"/>
        <end position="390"/>
    </location>
</feature>
<dbReference type="PANTHER" id="PTHR48182:SF2">
    <property type="entry name" value="PROTEIN SERAC1"/>
    <property type="match status" value="1"/>
</dbReference>
<organism evidence="12 13">
    <name type="scientific">Colletotrichum karsti</name>
    <dbReference type="NCBI Taxonomy" id="1095194"/>
    <lineage>
        <taxon>Eukaryota</taxon>
        <taxon>Fungi</taxon>
        <taxon>Dikarya</taxon>
        <taxon>Ascomycota</taxon>
        <taxon>Pezizomycotina</taxon>
        <taxon>Sordariomycetes</taxon>
        <taxon>Hypocreomycetidae</taxon>
        <taxon>Glomerellales</taxon>
        <taxon>Glomerellaceae</taxon>
        <taxon>Colletotrichum</taxon>
        <taxon>Colletotrichum boninense species complex</taxon>
    </lineage>
</organism>
<dbReference type="PANTHER" id="PTHR48182">
    <property type="entry name" value="PROTEIN SERAC1"/>
    <property type="match status" value="1"/>
</dbReference>
<name>A0A9P6I6U5_9PEZI</name>
<evidence type="ECO:0000256" key="7">
    <source>
        <dbReference type="ARBA" id="ARBA00023128"/>
    </source>
</evidence>
<feature type="domain" description="DUF676" evidence="10">
    <location>
        <begin position="45"/>
        <end position="160"/>
    </location>
</feature>
<dbReference type="InterPro" id="IPR007751">
    <property type="entry name" value="DUF676_lipase-like"/>
</dbReference>
<dbReference type="Pfam" id="PF24883">
    <property type="entry name" value="NPHP3_N"/>
    <property type="match status" value="1"/>
</dbReference>
<dbReference type="GO" id="GO:0005739">
    <property type="term" value="C:mitochondrion"/>
    <property type="evidence" value="ECO:0007669"/>
    <property type="project" value="UniProtKB-SubCell"/>
</dbReference>
<sequence>MMEGIRRLRDKVAGRQNKPDEQTQEDYGLFLLHPEPGSAAIDIDIVAVHGLGGHWKDTWTDDAASKLWLRDFVPAQFPATACRIWSFGYNSRSLSNSVEDIDDAATSLINSLHEERQLTGSGTKPIIFIAHSLGGIVVKRALILANERSDYWKDVRDSAFGALFLGVPHRGADKAYWAALAVTLVEVATFGLAGNKKFVKALKRNSSEFSKISTAFIQPGSKLKMIRSFYETVRMGNDVIVDKDSATIGTNNELSVAIQGADHRHMCKFDSDESQNARGGTTGTSHAYMLRSILYQLLQQDSRLYSAYQSKFRQVRGRESFTWRYEDLADILLNLQGLGHVYDSKGTTFLFILDGLDESDEASKKESLRVFPKLCHLGGKNIFKIIALSRPELPIKRAITPDYSIDMKNENYNDIEMIIQKKMGPIWRRVQGVDDLSSTKFHQTTINGEDDRLDFVRQHLLKHADGVILWVALVLQKLDDISESASCTVAHINQALTKMPTSLKGFYHEMFKRVEAKPTVERQRAEYIISWLLLARTTLRVCEMRDVMAMSYWKESSTPTDAQQYLDLNRIFSFGDAWNQTRWALHEECCGFMEIVPKDGIPINKLLNERPIDSQDTVQLIHQTAREFLLSTGSYSTSPETSFGLDNICSTCVDYLSLVFDKPLTHGEDDCSLESVVLHLADRPLLGYILSVFPAVFNEYCAGGGRLASSLRQKIAAFADNAEQNRWVSVTWWLFRPWIQKVLPQASLDSGGATLQTGLDRTGSPGPAIPCPQDEET</sequence>